<dbReference type="InterPro" id="IPR050619">
    <property type="entry name" value="Flavodoxin"/>
</dbReference>
<dbReference type="GO" id="GO:0010181">
    <property type="term" value="F:FMN binding"/>
    <property type="evidence" value="ECO:0007669"/>
    <property type="project" value="InterPro"/>
</dbReference>
<dbReference type="GO" id="GO:0016651">
    <property type="term" value="F:oxidoreductase activity, acting on NAD(P)H"/>
    <property type="evidence" value="ECO:0007669"/>
    <property type="project" value="UniProtKB-ARBA"/>
</dbReference>
<dbReference type="RefSeq" id="WP_188454678.1">
    <property type="nucleotide sequence ID" value="NZ_BMFR01000004.1"/>
</dbReference>
<comment type="similarity">
    <text evidence="3">Belongs to the flavodoxin family.</text>
</comment>
<reference evidence="9" key="1">
    <citation type="journal article" date="2014" name="Int. J. Syst. Evol. Microbiol.">
        <title>Complete genome sequence of Corynebacterium casei LMG S-19264T (=DSM 44701T), isolated from a smear-ripened cheese.</title>
        <authorList>
            <consortium name="US DOE Joint Genome Institute (JGI-PGF)"/>
            <person name="Walter F."/>
            <person name="Albersmeier A."/>
            <person name="Kalinowski J."/>
            <person name="Ruckert C."/>
        </authorList>
    </citation>
    <scope>NUCLEOTIDE SEQUENCE</scope>
    <source>
        <strain evidence="9">CGMCC 1.12754</strain>
    </source>
</reference>
<evidence type="ECO:0000256" key="1">
    <source>
        <dbReference type="ARBA" id="ARBA00001917"/>
    </source>
</evidence>
<dbReference type="Pfam" id="PF00258">
    <property type="entry name" value="Flavodoxin_1"/>
    <property type="match status" value="1"/>
</dbReference>
<keyword evidence="4" id="KW-0813">Transport</keyword>
<organism evidence="9 10">
    <name type="scientific">Virgibacillus oceani</name>
    <dbReference type="NCBI Taxonomy" id="1479511"/>
    <lineage>
        <taxon>Bacteria</taxon>
        <taxon>Bacillati</taxon>
        <taxon>Bacillota</taxon>
        <taxon>Bacilli</taxon>
        <taxon>Bacillales</taxon>
        <taxon>Bacillaceae</taxon>
        <taxon>Virgibacillus</taxon>
    </lineage>
</organism>
<evidence type="ECO:0000313" key="9">
    <source>
        <dbReference type="EMBL" id="GGG71144.1"/>
    </source>
</evidence>
<comment type="cofactor">
    <cofactor evidence="1">
        <name>FMN</name>
        <dbReference type="ChEBI" id="CHEBI:58210"/>
    </cofactor>
</comment>
<dbReference type="SUPFAM" id="SSF52218">
    <property type="entry name" value="Flavoproteins"/>
    <property type="match status" value="1"/>
</dbReference>
<keyword evidence="10" id="KW-1185">Reference proteome</keyword>
<evidence type="ECO:0000259" key="8">
    <source>
        <dbReference type="PROSITE" id="PS50902"/>
    </source>
</evidence>
<dbReference type="InterPro" id="IPR029039">
    <property type="entry name" value="Flavoprotein-like_sf"/>
</dbReference>
<comment type="function">
    <text evidence="2">Low-potential electron donor to a number of redox enzymes.</text>
</comment>
<keyword evidence="7" id="KW-0249">Electron transport</keyword>
<comment type="caution">
    <text evidence="9">The sequence shown here is derived from an EMBL/GenBank/DDBJ whole genome shotgun (WGS) entry which is preliminary data.</text>
</comment>
<dbReference type="EMBL" id="BMFR01000004">
    <property type="protein sequence ID" value="GGG71144.1"/>
    <property type="molecule type" value="Genomic_DNA"/>
</dbReference>
<dbReference type="PROSITE" id="PS50902">
    <property type="entry name" value="FLAVODOXIN_LIKE"/>
    <property type="match status" value="1"/>
</dbReference>
<evidence type="ECO:0000256" key="7">
    <source>
        <dbReference type="ARBA" id="ARBA00022982"/>
    </source>
</evidence>
<dbReference type="InterPro" id="IPR008254">
    <property type="entry name" value="Flavodoxin/NO_synth"/>
</dbReference>
<evidence type="ECO:0000256" key="3">
    <source>
        <dbReference type="ARBA" id="ARBA00005267"/>
    </source>
</evidence>
<keyword evidence="6" id="KW-0288">FMN</keyword>
<proteinExistence type="inferred from homology"/>
<dbReference type="Gene3D" id="3.40.50.360">
    <property type="match status" value="1"/>
</dbReference>
<dbReference type="PANTHER" id="PTHR42809:SF1">
    <property type="entry name" value="FLAVODOXIN 1"/>
    <property type="match status" value="1"/>
</dbReference>
<evidence type="ECO:0000256" key="2">
    <source>
        <dbReference type="ARBA" id="ARBA00003297"/>
    </source>
</evidence>
<evidence type="ECO:0000256" key="4">
    <source>
        <dbReference type="ARBA" id="ARBA00022448"/>
    </source>
</evidence>
<evidence type="ECO:0000313" key="10">
    <source>
        <dbReference type="Proteomes" id="UP000622860"/>
    </source>
</evidence>
<protein>
    <submittedName>
        <fullName evidence="9">Flavodoxin-1</fullName>
    </submittedName>
</protein>
<evidence type="ECO:0000256" key="5">
    <source>
        <dbReference type="ARBA" id="ARBA00022630"/>
    </source>
</evidence>
<dbReference type="Proteomes" id="UP000622860">
    <property type="component" value="Unassembled WGS sequence"/>
</dbReference>
<keyword evidence="5" id="KW-0285">Flavoprotein</keyword>
<dbReference type="AlphaFoldDB" id="A0A917H921"/>
<evidence type="ECO:0000256" key="6">
    <source>
        <dbReference type="ARBA" id="ARBA00022643"/>
    </source>
</evidence>
<reference evidence="9" key="2">
    <citation type="submission" date="2020-09" db="EMBL/GenBank/DDBJ databases">
        <authorList>
            <person name="Sun Q."/>
            <person name="Zhou Y."/>
        </authorList>
    </citation>
    <scope>NUCLEOTIDE SEQUENCE</scope>
    <source>
        <strain evidence="9">CGMCC 1.12754</strain>
    </source>
</reference>
<dbReference type="PANTHER" id="PTHR42809">
    <property type="entry name" value="FLAVODOXIN 2"/>
    <property type="match status" value="1"/>
</dbReference>
<name>A0A917H921_9BACI</name>
<accession>A0A917H921</accession>
<gene>
    <name evidence="9" type="primary">ykuN</name>
    <name evidence="9" type="ORF">GCM10011398_14190</name>
</gene>
<feature type="domain" description="Flavodoxin-like" evidence="8">
    <location>
        <begin position="3"/>
        <end position="140"/>
    </location>
</feature>
<sequence>MRIAIVYTSVTGNTKELAALVHERFTLRSVDVEIFPIKQFPLNSISEYDGIAIGTYTWGNGSIPREMKNLFSKIEEFGTKRLSTAVFGTGDSFFPYFCGAVDAFRDMLYVRTNLAVTMKVEQRPQFKDVAKCSRFVECLLDQIRKELEVVSR</sequence>